<reference evidence="7 10" key="1">
    <citation type="submission" date="2020-08" db="EMBL/GenBank/DDBJ databases">
        <authorList>
            <person name="Newling K."/>
            <person name="Davey J."/>
            <person name="Forrester S."/>
        </authorList>
    </citation>
    <scope>NUCLEOTIDE SEQUENCE [LARGE SCALE GENOMIC DNA]</scope>
    <source>
        <strain evidence="7">Crithidia deanei Carvalho</strain>
        <strain evidence="10">Crithidia deanei Carvalho (ATCC PRA-265)</strain>
    </source>
</reference>
<keyword evidence="2 6" id="KW-0812">Transmembrane</keyword>
<dbReference type="EMBL" id="LR877156">
    <property type="protein sequence ID" value="CAD2218940.1"/>
    <property type="molecule type" value="Genomic_DNA"/>
</dbReference>
<keyword evidence="4 6" id="KW-0472">Membrane</keyword>
<keyword evidence="10" id="KW-1185">Reference proteome</keyword>
<evidence type="ECO:0000313" key="10">
    <source>
        <dbReference type="Proteomes" id="UP000515908"/>
    </source>
</evidence>
<protein>
    <submittedName>
        <fullName evidence="7">ZIP Zinc transporter, putative</fullName>
    </submittedName>
</protein>
<evidence type="ECO:0000313" key="7">
    <source>
        <dbReference type="EMBL" id="CAD2218936.1"/>
    </source>
</evidence>
<feature type="transmembrane region" description="Helical" evidence="6">
    <location>
        <begin position="150"/>
        <end position="172"/>
    </location>
</feature>
<dbReference type="OrthoDB" id="265977at2759"/>
<evidence type="ECO:0000256" key="5">
    <source>
        <dbReference type="SAM" id="MobiDB-lite"/>
    </source>
</evidence>
<dbReference type="VEuPathDB" id="TriTrypDB:ADEAN_000642900"/>
<dbReference type="PANTHER" id="PTHR11040">
    <property type="entry name" value="ZINC/IRON TRANSPORTER"/>
    <property type="match status" value="1"/>
</dbReference>
<accession>S9VRR0</accession>
<organism evidence="7 10">
    <name type="scientific">Angomonas deanei</name>
    <dbReference type="NCBI Taxonomy" id="59799"/>
    <lineage>
        <taxon>Eukaryota</taxon>
        <taxon>Discoba</taxon>
        <taxon>Euglenozoa</taxon>
        <taxon>Kinetoplastea</taxon>
        <taxon>Metakinetoplastina</taxon>
        <taxon>Trypanosomatida</taxon>
        <taxon>Trypanosomatidae</taxon>
        <taxon>Strigomonadinae</taxon>
        <taxon>Angomonas</taxon>
    </lineage>
</organism>
<dbReference type="VEuPathDB" id="TriTrypDB:ADEAN_000643100"/>
<keyword evidence="3 6" id="KW-1133">Transmembrane helix</keyword>
<dbReference type="Proteomes" id="UP000515908">
    <property type="component" value="Chromosome 12"/>
</dbReference>
<proteinExistence type="predicted"/>
<evidence type="ECO:0000313" key="8">
    <source>
        <dbReference type="EMBL" id="CAD2218938.1"/>
    </source>
</evidence>
<gene>
    <name evidence="7" type="ORF">ADEAN_000642900</name>
    <name evidence="8" type="ORF">ADEAN_000643100</name>
    <name evidence="9" type="ORF">ADEAN_000643300</name>
</gene>
<dbReference type="AlphaFoldDB" id="S9VRR0"/>
<feature type="transmembrane region" description="Helical" evidence="6">
    <location>
        <begin position="302"/>
        <end position="327"/>
    </location>
</feature>
<feature type="transmembrane region" description="Helical" evidence="6">
    <location>
        <begin position="72"/>
        <end position="93"/>
    </location>
</feature>
<feature type="region of interest" description="Disordered" evidence="5">
    <location>
        <begin position="30"/>
        <end position="56"/>
    </location>
</feature>
<evidence type="ECO:0000256" key="4">
    <source>
        <dbReference type="ARBA" id="ARBA00023136"/>
    </source>
</evidence>
<dbReference type="VEuPathDB" id="TriTrypDB:ADEAN_000643300"/>
<evidence type="ECO:0000256" key="6">
    <source>
        <dbReference type="SAM" id="Phobius"/>
    </source>
</evidence>
<evidence type="ECO:0000256" key="3">
    <source>
        <dbReference type="ARBA" id="ARBA00022989"/>
    </source>
</evidence>
<evidence type="ECO:0000313" key="9">
    <source>
        <dbReference type="EMBL" id="CAD2218940.1"/>
    </source>
</evidence>
<evidence type="ECO:0000256" key="1">
    <source>
        <dbReference type="ARBA" id="ARBA00004141"/>
    </source>
</evidence>
<feature type="transmembrane region" description="Helical" evidence="6">
    <location>
        <begin position="339"/>
        <end position="364"/>
    </location>
</feature>
<dbReference type="GO" id="GO:0005385">
    <property type="term" value="F:zinc ion transmembrane transporter activity"/>
    <property type="evidence" value="ECO:0007669"/>
    <property type="project" value="TreeGrafter"/>
</dbReference>
<feature type="transmembrane region" description="Helical" evidence="6">
    <location>
        <begin position="105"/>
        <end position="127"/>
    </location>
</feature>
<dbReference type="InterPro" id="IPR003689">
    <property type="entry name" value="ZIP"/>
</dbReference>
<name>S9VRR0_9TRYP</name>
<sequence length="406" mass="43038">MDTNATLQYCRDLLRTADASVVYALASGDSDHSHAHDEEDSGHGHAHGDGDEDHGHSHGYCNGLEGEFSVGLHVAAVFIVLAASALGTVLPIIGKHIPALNLPKFVYILGKTCAAGVMLAVALIHMINHAASVFEEDCIPQSFAKQFEGWAFLFAMIAAIFMHFVDTVIAAVTEDWAMKKARLEREAQSEAGPGAVTECPCGEQKCEAGVQPCAEPAVLDGDSDHTGHSHGLVVPDHMSSVQRVVAAISMEFGVTLHSVFVGLTLGVTNDSDLRGLLVALVFHQLFEGVAMGSRLADAEFNLLLEIILTCVFSFSAPIGIAAGTAAVSSSADALASSTYAMVSGIFDSLCGGILLYLAFGLIFVDFPADLRRYCAAGSHHRKWRILGMFLSLWIGAGVMALIGKWL</sequence>
<dbReference type="GO" id="GO:0005886">
    <property type="term" value="C:plasma membrane"/>
    <property type="evidence" value="ECO:0007669"/>
    <property type="project" value="TreeGrafter"/>
</dbReference>
<dbReference type="Pfam" id="PF02535">
    <property type="entry name" value="Zip"/>
    <property type="match status" value="1"/>
</dbReference>
<dbReference type="PANTHER" id="PTHR11040:SF44">
    <property type="entry name" value="PROTEIN ZNTC-RELATED"/>
    <property type="match status" value="1"/>
</dbReference>
<dbReference type="EMBL" id="LR877156">
    <property type="protein sequence ID" value="CAD2218938.1"/>
    <property type="molecule type" value="Genomic_DNA"/>
</dbReference>
<evidence type="ECO:0000256" key="2">
    <source>
        <dbReference type="ARBA" id="ARBA00022692"/>
    </source>
</evidence>
<dbReference type="EMBL" id="LR877156">
    <property type="protein sequence ID" value="CAD2218936.1"/>
    <property type="molecule type" value="Genomic_DNA"/>
</dbReference>
<comment type="subcellular location">
    <subcellularLocation>
        <location evidence="1">Membrane</location>
        <topology evidence="1">Multi-pass membrane protein</topology>
    </subcellularLocation>
</comment>
<feature type="transmembrane region" description="Helical" evidence="6">
    <location>
        <begin position="385"/>
        <end position="403"/>
    </location>
</feature>